<gene>
    <name evidence="4" type="ORF">ACFOPQ_14200</name>
</gene>
<dbReference type="InterPro" id="IPR008613">
    <property type="entry name" value="Excalibur_Ca-bd_domain"/>
</dbReference>
<feature type="region of interest" description="Disordered" evidence="1">
    <location>
        <begin position="171"/>
        <end position="230"/>
    </location>
</feature>
<dbReference type="Proteomes" id="UP001595748">
    <property type="component" value="Unassembled WGS sequence"/>
</dbReference>
<protein>
    <submittedName>
        <fullName evidence="4">Thermonuclease family protein</fullName>
    </submittedName>
</protein>
<dbReference type="SMART" id="SM00894">
    <property type="entry name" value="Excalibur"/>
    <property type="match status" value="1"/>
</dbReference>
<dbReference type="InterPro" id="IPR035437">
    <property type="entry name" value="SNase_OB-fold_sf"/>
</dbReference>
<dbReference type="SMART" id="SM00318">
    <property type="entry name" value="SNc"/>
    <property type="match status" value="1"/>
</dbReference>
<keyword evidence="5" id="KW-1185">Reference proteome</keyword>
<proteinExistence type="predicted"/>
<organism evidence="4 5">
    <name type="scientific">Deinococcus antarcticus</name>
    <dbReference type="NCBI Taxonomy" id="1298767"/>
    <lineage>
        <taxon>Bacteria</taxon>
        <taxon>Thermotogati</taxon>
        <taxon>Deinococcota</taxon>
        <taxon>Deinococci</taxon>
        <taxon>Deinococcales</taxon>
        <taxon>Deinococcaceae</taxon>
        <taxon>Deinococcus</taxon>
    </lineage>
</organism>
<feature type="transmembrane region" description="Helical" evidence="2">
    <location>
        <begin position="18"/>
        <end position="36"/>
    </location>
</feature>
<keyword evidence="2" id="KW-0472">Membrane</keyword>
<dbReference type="Gene3D" id="2.40.50.90">
    <property type="match status" value="1"/>
</dbReference>
<feature type="compositionally biased region" description="Basic and acidic residues" evidence="1">
    <location>
        <begin position="220"/>
        <end position="230"/>
    </location>
</feature>
<evidence type="ECO:0000256" key="2">
    <source>
        <dbReference type="SAM" id="Phobius"/>
    </source>
</evidence>
<dbReference type="PANTHER" id="PTHR12302">
    <property type="entry name" value="EBNA2 BINDING PROTEIN P100"/>
    <property type="match status" value="1"/>
</dbReference>
<evidence type="ECO:0000256" key="1">
    <source>
        <dbReference type="SAM" id="MobiDB-lite"/>
    </source>
</evidence>
<comment type="caution">
    <text evidence="4">The sequence shown here is derived from an EMBL/GenBank/DDBJ whole genome shotgun (WGS) entry which is preliminary data.</text>
</comment>
<dbReference type="EMBL" id="JBHRZF010000167">
    <property type="protein sequence ID" value="MFC3861916.1"/>
    <property type="molecule type" value="Genomic_DNA"/>
</dbReference>
<dbReference type="InterPro" id="IPR016071">
    <property type="entry name" value="Staphylococal_nuclease_OB-fold"/>
</dbReference>
<dbReference type="RefSeq" id="WP_380079282.1">
    <property type="nucleotide sequence ID" value="NZ_JBHRZF010000167.1"/>
</dbReference>
<accession>A0ABV8A9J1</accession>
<dbReference type="PROSITE" id="PS50830">
    <property type="entry name" value="TNASE_3"/>
    <property type="match status" value="1"/>
</dbReference>
<dbReference type="Pfam" id="PF00565">
    <property type="entry name" value="SNase"/>
    <property type="match status" value="1"/>
</dbReference>
<keyword evidence="2" id="KW-0812">Transmembrane</keyword>
<dbReference type="SUPFAM" id="SSF50199">
    <property type="entry name" value="Staphylococcal nuclease"/>
    <property type="match status" value="1"/>
</dbReference>
<keyword evidence="2" id="KW-1133">Transmembrane helix</keyword>
<dbReference type="PANTHER" id="PTHR12302:SF26">
    <property type="entry name" value="BLR1266 PROTEIN"/>
    <property type="match status" value="1"/>
</dbReference>
<name>A0ABV8A9J1_9DEIO</name>
<evidence type="ECO:0000313" key="4">
    <source>
        <dbReference type="EMBL" id="MFC3861916.1"/>
    </source>
</evidence>
<reference evidence="5" key="1">
    <citation type="journal article" date="2019" name="Int. J. Syst. Evol. Microbiol.">
        <title>The Global Catalogue of Microorganisms (GCM) 10K type strain sequencing project: providing services to taxonomists for standard genome sequencing and annotation.</title>
        <authorList>
            <consortium name="The Broad Institute Genomics Platform"/>
            <consortium name="The Broad Institute Genome Sequencing Center for Infectious Disease"/>
            <person name="Wu L."/>
            <person name="Ma J."/>
        </authorList>
    </citation>
    <scope>NUCLEOTIDE SEQUENCE [LARGE SCALE GENOMIC DNA]</scope>
    <source>
        <strain evidence="5">CCTCC AB 2013263</strain>
    </source>
</reference>
<feature type="domain" description="TNase-like" evidence="3">
    <location>
        <begin position="47"/>
        <end position="170"/>
    </location>
</feature>
<evidence type="ECO:0000259" key="3">
    <source>
        <dbReference type="PROSITE" id="PS50830"/>
    </source>
</evidence>
<dbReference type="Pfam" id="PF05901">
    <property type="entry name" value="Excalibur"/>
    <property type="match status" value="1"/>
</dbReference>
<evidence type="ECO:0000313" key="5">
    <source>
        <dbReference type="Proteomes" id="UP001595748"/>
    </source>
</evidence>
<sequence>MRTEVLRRQARQRQRTRLFLWVIILFVLVGVALWWWQKQQHGAEVGADQVTGVASVIDGDTLEIRDTKIRLFGVDAPESTQTCQRGRQVYPCGREAANELSKLLGQHTVTCQKRDTDRYGRTVAVCHVGNVDVNAWLVSSGYALAYREYSTDYVDEENAARKARRGIHAGTYVNPSDYRKGETTPATTSTTNQPYSSCAEARSKGKTPVLRGEPGYNPKLDGDKDGKMCE</sequence>